<dbReference type="GO" id="GO:0005829">
    <property type="term" value="C:cytosol"/>
    <property type="evidence" value="ECO:0007669"/>
    <property type="project" value="TreeGrafter"/>
</dbReference>
<dbReference type="Proteomes" id="UP000287547">
    <property type="component" value="Unassembled WGS sequence"/>
</dbReference>
<dbReference type="EMBL" id="QHKI01000087">
    <property type="protein sequence ID" value="RSM65251.1"/>
    <property type="molecule type" value="Genomic_DNA"/>
</dbReference>
<dbReference type="NCBIfam" id="TIGR01549">
    <property type="entry name" value="HAD-SF-IA-v1"/>
    <property type="match status" value="1"/>
</dbReference>
<evidence type="ECO:0000313" key="2">
    <source>
        <dbReference type="Proteomes" id="UP000287547"/>
    </source>
</evidence>
<protein>
    <submittedName>
        <fullName evidence="1">HAD family hydrolase</fullName>
    </submittedName>
</protein>
<dbReference type="InterPro" id="IPR041492">
    <property type="entry name" value="HAD_2"/>
</dbReference>
<dbReference type="InterPro" id="IPR023198">
    <property type="entry name" value="PGP-like_dom2"/>
</dbReference>
<accession>A0A428YCI4</accession>
<keyword evidence="1" id="KW-0378">Hydrolase</keyword>
<proteinExistence type="predicted"/>
<dbReference type="InterPro" id="IPR050155">
    <property type="entry name" value="HAD-like_hydrolase_sf"/>
</dbReference>
<dbReference type="InterPro" id="IPR023214">
    <property type="entry name" value="HAD_sf"/>
</dbReference>
<dbReference type="Gene3D" id="1.10.150.240">
    <property type="entry name" value="Putative phosphatase, domain 2"/>
    <property type="match status" value="1"/>
</dbReference>
<dbReference type="GO" id="GO:0006281">
    <property type="term" value="P:DNA repair"/>
    <property type="evidence" value="ECO:0007669"/>
    <property type="project" value="TreeGrafter"/>
</dbReference>
<dbReference type="SFLD" id="SFLDS00003">
    <property type="entry name" value="Haloacid_Dehalogenase"/>
    <property type="match status" value="1"/>
</dbReference>
<dbReference type="SFLD" id="SFLDG01129">
    <property type="entry name" value="C1.5:_HAD__Beta-PGM__Phosphata"/>
    <property type="match status" value="1"/>
</dbReference>
<dbReference type="PANTHER" id="PTHR43434">
    <property type="entry name" value="PHOSPHOGLYCOLATE PHOSPHATASE"/>
    <property type="match status" value="1"/>
</dbReference>
<dbReference type="SUPFAM" id="SSF56784">
    <property type="entry name" value="HAD-like"/>
    <property type="match status" value="1"/>
</dbReference>
<organism evidence="1 2">
    <name type="scientific">Kibdelosporangium aridum</name>
    <dbReference type="NCBI Taxonomy" id="2030"/>
    <lineage>
        <taxon>Bacteria</taxon>
        <taxon>Bacillati</taxon>
        <taxon>Actinomycetota</taxon>
        <taxon>Actinomycetes</taxon>
        <taxon>Pseudonocardiales</taxon>
        <taxon>Pseudonocardiaceae</taxon>
        <taxon>Kibdelosporangium</taxon>
    </lineage>
</organism>
<sequence>MPTGLSRPPKAIIFDLDGTLADTPNAIATITAAILEEMGCTRDEAEIRATVGKPLERNFAQLLDVPAGHADVSTAVTMYKKRFGAYVRETGPKLLYPGVIAGLESLRDKGIPLGVATSKVQLAAERTLAATGIAAFFTTVAGHDSVANGKPAPDLALRVAGMLGVSTSLCATVGDAVGDIQMGRAAGMYNIGVTYGVASADELTAAGADALVDDFAELVKLLSAAEFAPAD</sequence>
<dbReference type="AlphaFoldDB" id="A0A428YCI4"/>
<dbReference type="InterPro" id="IPR006439">
    <property type="entry name" value="HAD-SF_hydro_IA"/>
</dbReference>
<dbReference type="Gene3D" id="3.40.50.1000">
    <property type="entry name" value="HAD superfamily/HAD-like"/>
    <property type="match status" value="1"/>
</dbReference>
<reference evidence="1 2" key="1">
    <citation type="submission" date="2018-05" db="EMBL/GenBank/DDBJ databases">
        <title>Evolution of GPA BGCs.</title>
        <authorList>
            <person name="Waglechner N."/>
            <person name="Wright G.D."/>
        </authorList>
    </citation>
    <scope>NUCLEOTIDE SEQUENCE [LARGE SCALE GENOMIC DNA]</scope>
    <source>
        <strain evidence="1 2">A82846</strain>
    </source>
</reference>
<gene>
    <name evidence="1" type="ORF">DMH04_49695</name>
</gene>
<dbReference type="OrthoDB" id="9797743at2"/>
<name>A0A428YCI4_KIBAR</name>
<evidence type="ECO:0000313" key="1">
    <source>
        <dbReference type="EMBL" id="RSM65251.1"/>
    </source>
</evidence>
<dbReference type="InterPro" id="IPR036412">
    <property type="entry name" value="HAD-like_sf"/>
</dbReference>
<comment type="caution">
    <text evidence="1">The sequence shown here is derived from an EMBL/GenBank/DDBJ whole genome shotgun (WGS) entry which is preliminary data.</text>
</comment>
<dbReference type="SFLD" id="SFLDG01135">
    <property type="entry name" value="C1.5.6:_HAD__Beta-PGM__Phospha"/>
    <property type="match status" value="1"/>
</dbReference>
<dbReference type="PANTHER" id="PTHR43434:SF1">
    <property type="entry name" value="PHOSPHOGLYCOLATE PHOSPHATASE"/>
    <property type="match status" value="1"/>
</dbReference>
<dbReference type="RefSeq" id="WP_051795032.1">
    <property type="nucleotide sequence ID" value="NZ_QHKI01000087.1"/>
</dbReference>
<dbReference type="NCBIfam" id="TIGR01509">
    <property type="entry name" value="HAD-SF-IA-v3"/>
    <property type="match status" value="1"/>
</dbReference>
<dbReference type="Pfam" id="PF13419">
    <property type="entry name" value="HAD_2"/>
    <property type="match status" value="1"/>
</dbReference>
<dbReference type="GO" id="GO:0008967">
    <property type="term" value="F:phosphoglycolate phosphatase activity"/>
    <property type="evidence" value="ECO:0007669"/>
    <property type="project" value="TreeGrafter"/>
</dbReference>